<reference evidence="2" key="1">
    <citation type="journal article" date="2004" name="Environ. Microbiol.">
        <title>The genome of Desulfotalea psychrophila, a sulfate-reducing bacterium from permanently cold Arctic sediments.</title>
        <authorList>
            <person name="Rabus R."/>
            <person name="Ruepp A."/>
            <person name="Frickey T."/>
            <person name="Rattei T."/>
            <person name="Fartmann B."/>
            <person name="Stark M."/>
            <person name="Bauer M."/>
            <person name="Zibat A."/>
            <person name="Lombardot T."/>
            <person name="Becker I."/>
            <person name="Amann J."/>
            <person name="Gellner K."/>
            <person name="Teeling H."/>
            <person name="Leuschner W.D."/>
            <person name="Gloeckner F.-O."/>
            <person name="Lupas A.N."/>
            <person name="Amann R."/>
            <person name="Klenk H.-P."/>
        </authorList>
    </citation>
    <scope>NUCLEOTIDE SEQUENCE [LARGE SCALE GENOMIC DNA]</scope>
    <source>
        <strain evidence="2">DSM 12343 / LSv54</strain>
    </source>
</reference>
<dbReference type="PANTHER" id="PTHR37804:SF1">
    <property type="entry name" value="CDAA REGULATORY PROTEIN CDAR"/>
    <property type="match status" value="1"/>
</dbReference>
<evidence type="ECO:0000313" key="1">
    <source>
        <dbReference type="EMBL" id="CAG36369.1"/>
    </source>
</evidence>
<proteinExistence type="predicted"/>
<protein>
    <submittedName>
        <fullName evidence="1">Hypothetical membrane protein</fullName>
    </submittedName>
</protein>
<organism evidence="1 2">
    <name type="scientific">Desulfotalea psychrophila (strain LSv54 / DSM 12343)</name>
    <dbReference type="NCBI Taxonomy" id="177439"/>
    <lineage>
        <taxon>Bacteria</taxon>
        <taxon>Pseudomonadati</taxon>
        <taxon>Thermodesulfobacteriota</taxon>
        <taxon>Desulfobulbia</taxon>
        <taxon>Desulfobulbales</taxon>
        <taxon>Desulfocapsaceae</taxon>
        <taxon>Desulfotalea</taxon>
    </lineage>
</organism>
<dbReference type="Gene3D" id="2.170.120.30">
    <property type="match status" value="1"/>
</dbReference>
<dbReference type="Pfam" id="PF07949">
    <property type="entry name" value="YbbR"/>
    <property type="match status" value="2"/>
</dbReference>
<dbReference type="Gene3D" id="2.170.120.40">
    <property type="entry name" value="YbbR-like domain"/>
    <property type="match status" value="1"/>
</dbReference>
<dbReference type="KEGG" id="dps:DP1640"/>
<evidence type="ECO:0000313" key="2">
    <source>
        <dbReference type="Proteomes" id="UP000000602"/>
    </source>
</evidence>
<dbReference type="PANTHER" id="PTHR37804">
    <property type="entry name" value="CDAA REGULATORY PROTEIN CDAR"/>
    <property type="match status" value="1"/>
</dbReference>
<name>Q6AMQ6_DESPS</name>
<dbReference type="EMBL" id="CR522870">
    <property type="protein sequence ID" value="CAG36369.1"/>
    <property type="molecule type" value="Genomic_DNA"/>
</dbReference>
<dbReference type="InterPro" id="IPR012505">
    <property type="entry name" value="YbbR"/>
</dbReference>
<sequence length="337" mass="37031">MAGLGGTKMKNTWQQVKKVGIVHRLLSFWSRDWFLKVVSIWLAIVLWVLVGGEDTIEKTVNVPVEIINLPRGLVVSNQYKKKIEVSLTGPRSVILDMDDRNIVRQVDLSKATPGTMVVNNDVDHIDVPRSLTVQRVQPPSIILSIDKLVQKQYAVVANTVGDVAPGFEVKSIRMNPEYVMITGPGSVLSQLSALQTSYISLDGFRRSEQLQVPLDLSPAIVSLIGETSVTADIVVGLVVAVKTVELPLVVQEKGLSLLPKTVSVTASFPQILLDKGKKAKDLLVAHAERYGQTDQFNVIVTSQNNEEFPVKVISVLPRRVSEGKAKLLRATTKKKSE</sequence>
<dbReference type="HOGENOM" id="CLU_074312_0_0_7"/>
<dbReference type="eggNOG" id="COG4856">
    <property type="taxonomic scope" value="Bacteria"/>
</dbReference>
<accession>Q6AMQ6</accession>
<dbReference type="InterPro" id="IPR053154">
    <property type="entry name" value="c-di-AMP_regulator"/>
</dbReference>
<keyword evidence="2" id="KW-1185">Reference proteome</keyword>
<dbReference type="STRING" id="177439.DP1640"/>
<dbReference type="Proteomes" id="UP000000602">
    <property type="component" value="Chromosome"/>
</dbReference>
<gene>
    <name evidence="1" type="ordered locus">DP1640</name>
</gene>
<dbReference type="AlphaFoldDB" id="Q6AMQ6"/>